<sequence>MDRQLLSLIILTHSSDVLENSFALLSNDNYEVAMKSVLGFMLRLRRWKTLCGQCLLHSLNYCLIGG</sequence>
<dbReference type="AlphaFoldDB" id="A0AAV6VM07"/>
<organism evidence="1 2">
    <name type="scientific">Oedothorax gibbosus</name>
    <dbReference type="NCBI Taxonomy" id="931172"/>
    <lineage>
        <taxon>Eukaryota</taxon>
        <taxon>Metazoa</taxon>
        <taxon>Ecdysozoa</taxon>
        <taxon>Arthropoda</taxon>
        <taxon>Chelicerata</taxon>
        <taxon>Arachnida</taxon>
        <taxon>Araneae</taxon>
        <taxon>Araneomorphae</taxon>
        <taxon>Entelegynae</taxon>
        <taxon>Araneoidea</taxon>
        <taxon>Linyphiidae</taxon>
        <taxon>Erigoninae</taxon>
        <taxon>Oedothorax</taxon>
    </lineage>
</organism>
<proteinExistence type="predicted"/>
<protein>
    <submittedName>
        <fullName evidence="1">Uncharacterized protein</fullName>
    </submittedName>
</protein>
<gene>
    <name evidence="1" type="ORF">JTE90_027560</name>
</gene>
<accession>A0AAV6VM07</accession>
<comment type="caution">
    <text evidence="1">The sequence shown here is derived from an EMBL/GenBank/DDBJ whole genome shotgun (WGS) entry which is preliminary data.</text>
</comment>
<evidence type="ECO:0000313" key="2">
    <source>
        <dbReference type="Proteomes" id="UP000827092"/>
    </source>
</evidence>
<evidence type="ECO:0000313" key="1">
    <source>
        <dbReference type="EMBL" id="KAG8196847.1"/>
    </source>
</evidence>
<reference evidence="1 2" key="1">
    <citation type="journal article" date="2022" name="Nat. Ecol. Evol.">
        <title>A masculinizing supergene underlies an exaggerated male reproductive morph in a spider.</title>
        <authorList>
            <person name="Hendrickx F."/>
            <person name="De Corte Z."/>
            <person name="Sonet G."/>
            <person name="Van Belleghem S.M."/>
            <person name="Kostlbacher S."/>
            <person name="Vangestel C."/>
        </authorList>
    </citation>
    <scope>NUCLEOTIDE SEQUENCE [LARGE SCALE GENOMIC DNA]</scope>
    <source>
        <strain evidence="1">W744_W776</strain>
    </source>
</reference>
<name>A0AAV6VM07_9ARAC</name>
<dbReference type="EMBL" id="JAFNEN010000063">
    <property type="protein sequence ID" value="KAG8196847.1"/>
    <property type="molecule type" value="Genomic_DNA"/>
</dbReference>
<keyword evidence="2" id="KW-1185">Reference proteome</keyword>
<dbReference type="Proteomes" id="UP000827092">
    <property type="component" value="Unassembled WGS sequence"/>
</dbReference>